<protein>
    <recommendedName>
        <fullName evidence="4">C2H2-type domain-containing protein</fullName>
    </recommendedName>
</protein>
<dbReference type="AlphaFoldDB" id="A0A7J6IWJ0"/>
<reference evidence="2 3" key="1">
    <citation type="submission" date="2012-08" db="EMBL/GenBank/DDBJ databases">
        <authorList>
            <person name="Gan P.H.P."/>
            <person name="Ikeda K."/>
            <person name="Irieda H."/>
            <person name="Narusaka M."/>
            <person name="O'Connell R.J."/>
            <person name="Narusaka Y."/>
            <person name="Takano Y."/>
            <person name="Kubo Y."/>
            <person name="Shirasu K."/>
        </authorList>
    </citation>
    <scope>NUCLEOTIDE SEQUENCE [LARGE SCALE GENOMIC DNA]</scope>
    <source>
        <strain evidence="2 3">Nara gc5</strain>
    </source>
</reference>
<name>A0A7J6IWJ0_COLFN</name>
<evidence type="ECO:0000313" key="3">
    <source>
        <dbReference type="Proteomes" id="UP000011096"/>
    </source>
</evidence>
<dbReference type="OrthoDB" id="4818863at2759"/>
<feature type="region of interest" description="Disordered" evidence="1">
    <location>
        <begin position="93"/>
        <end position="228"/>
    </location>
</feature>
<organism evidence="2 3">
    <name type="scientific">Colletotrichum fructicola (strain Nara gc5)</name>
    <name type="common">Anthracnose fungus</name>
    <name type="synonym">Colletotrichum gloeosporioides (strain Nara gc5)</name>
    <dbReference type="NCBI Taxonomy" id="1213859"/>
    <lineage>
        <taxon>Eukaryota</taxon>
        <taxon>Fungi</taxon>
        <taxon>Dikarya</taxon>
        <taxon>Ascomycota</taxon>
        <taxon>Pezizomycotina</taxon>
        <taxon>Sordariomycetes</taxon>
        <taxon>Hypocreomycetidae</taxon>
        <taxon>Glomerellales</taxon>
        <taxon>Glomerellaceae</taxon>
        <taxon>Colletotrichum</taxon>
        <taxon>Colletotrichum gloeosporioides species complex</taxon>
    </lineage>
</organism>
<dbReference type="PANTHER" id="PTHR38166:SF1">
    <property type="entry name" value="C2H2-TYPE DOMAIN-CONTAINING PROTEIN"/>
    <property type="match status" value="1"/>
</dbReference>
<dbReference type="PANTHER" id="PTHR38166">
    <property type="entry name" value="C2H2-TYPE DOMAIN-CONTAINING PROTEIN-RELATED"/>
    <property type="match status" value="1"/>
</dbReference>
<evidence type="ECO:0000256" key="1">
    <source>
        <dbReference type="SAM" id="MobiDB-lite"/>
    </source>
</evidence>
<keyword evidence="3" id="KW-1185">Reference proteome</keyword>
<dbReference type="EMBL" id="ANPB02000006">
    <property type="protein sequence ID" value="KAF4480341.1"/>
    <property type="molecule type" value="Genomic_DNA"/>
</dbReference>
<evidence type="ECO:0000313" key="2">
    <source>
        <dbReference type="EMBL" id="KAF4480341.1"/>
    </source>
</evidence>
<sequence>MPMPYYLHPSPMLDCYYSPPLDEHNCLDFVSGAGGGGGGGGGGLGDYYSIGGPVIETLHTSTNGISRGIVHRHETESYGSSYLSERLSNLRLDDGHGGGGGVAAAEENRSSPDAGQRAVASSARTGNQPVVQPPLPPIFADNITPTQDVDLQDDSQEHSLSHDSQTPPHRSAARKSDDGLFAIPRMPQKPQNLWGEGEETAARTGPRRRHSVDNGPDGETLDANENSGLPLLRHIKSWKENTTRTTTQLLACPCLKYAPEKNSYRCRAAAYPTIHRLKEHLYRVHKQQPHCIRCGELFPDTSDVKVHLSRPDEVCDVARGVSIEGLTTEQIQKLKSKKCKPGVTTNEEKWQDIFAIVFPDAKCCPDPYYSYFDDRSNNQNPLSMDHSDVESIFSDIPSESEERMFTKLEPICGHLEKRKRRKVLETFERFFAERVQQITERKALPRNDGDAMCPDVSSSDVLKNQSAAPDLEADVIGHQLSIPQNSPKFQDPPVLQTTSTTDIVGSRQEGALQGPVEPSLFNLPNGRILDNTQPEHEDIIVTGDEVPPNGCTSIIGPSSTPSIVFPNKTCDFVPLYDSSHSLKADELFVDFDFNDLLKDWVGHGPSGTAGGATDYFHT</sequence>
<proteinExistence type="predicted"/>
<gene>
    <name evidence="2" type="ORF">CGGC5_v010608</name>
</gene>
<dbReference type="Proteomes" id="UP000011096">
    <property type="component" value="Unassembled WGS sequence"/>
</dbReference>
<dbReference type="InParanoid" id="A0A7J6IWJ0"/>
<dbReference type="GeneID" id="43606971"/>
<evidence type="ECO:0008006" key="4">
    <source>
        <dbReference type="Google" id="ProtNLM"/>
    </source>
</evidence>
<comment type="caution">
    <text evidence="2">The sequence shown here is derived from an EMBL/GenBank/DDBJ whole genome shotgun (WGS) entry which is preliminary data.</text>
</comment>
<reference evidence="2 3" key="2">
    <citation type="submission" date="2020-04" db="EMBL/GenBank/DDBJ databases">
        <title>Genome sequencing and assembly of multiple isolates from the Colletotrichum gloeosporioides species complex.</title>
        <authorList>
            <person name="Gan P."/>
            <person name="Shirasu K."/>
        </authorList>
    </citation>
    <scope>NUCLEOTIDE SEQUENCE [LARGE SCALE GENOMIC DNA]</scope>
    <source>
        <strain evidence="2 3">Nara gc5</strain>
    </source>
</reference>
<accession>A0A7J6IWJ0</accession>
<dbReference type="RefSeq" id="XP_066008101.1">
    <property type="nucleotide sequence ID" value="XM_066152389.1"/>
</dbReference>